<comment type="caution">
    <text evidence="2">The sequence shown here is derived from an EMBL/GenBank/DDBJ whole genome shotgun (WGS) entry which is preliminary data.</text>
</comment>
<gene>
    <name evidence="2" type="ORF">CEXT_481961</name>
</gene>
<name>A0AAV4UF02_CAEEX</name>
<protein>
    <submittedName>
        <fullName evidence="2">Uncharacterized protein</fullName>
    </submittedName>
</protein>
<evidence type="ECO:0000256" key="1">
    <source>
        <dbReference type="SAM" id="MobiDB-lite"/>
    </source>
</evidence>
<dbReference type="EMBL" id="BPLR01012761">
    <property type="protein sequence ID" value="GIY56372.1"/>
    <property type="molecule type" value="Genomic_DNA"/>
</dbReference>
<dbReference type="Proteomes" id="UP001054945">
    <property type="component" value="Unassembled WGS sequence"/>
</dbReference>
<dbReference type="AlphaFoldDB" id="A0AAV4UF02"/>
<evidence type="ECO:0000313" key="2">
    <source>
        <dbReference type="EMBL" id="GIY56372.1"/>
    </source>
</evidence>
<proteinExistence type="predicted"/>
<organism evidence="2 3">
    <name type="scientific">Caerostris extrusa</name>
    <name type="common">Bark spider</name>
    <name type="synonym">Caerostris bankana</name>
    <dbReference type="NCBI Taxonomy" id="172846"/>
    <lineage>
        <taxon>Eukaryota</taxon>
        <taxon>Metazoa</taxon>
        <taxon>Ecdysozoa</taxon>
        <taxon>Arthropoda</taxon>
        <taxon>Chelicerata</taxon>
        <taxon>Arachnida</taxon>
        <taxon>Araneae</taxon>
        <taxon>Araneomorphae</taxon>
        <taxon>Entelegynae</taxon>
        <taxon>Araneoidea</taxon>
        <taxon>Araneidae</taxon>
        <taxon>Caerostris</taxon>
    </lineage>
</organism>
<reference evidence="2 3" key="1">
    <citation type="submission" date="2021-06" db="EMBL/GenBank/DDBJ databases">
        <title>Caerostris extrusa draft genome.</title>
        <authorList>
            <person name="Kono N."/>
            <person name="Arakawa K."/>
        </authorList>
    </citation>
    <scope>NUCLEOTIDE SEQUENCE [LARGE SCALE GENOMIC DNA]</scope>
</reference>
<sequence>MSLTGGLSQRVDGETGHTPKVFHRRRRSIKSEEDSTTSPVSRSAIEKPEEDAEILFEAKQFGRSSTAKKVFQTSFELLLSR</sequence>
<evidence type="ECO:0000313" key="3">
    <source>
        <dbReference type="Proteomes" id="UP001054945"/>
    </source>
</evidence>
<accession>A0AAV4UF02</accession>
<keyword evidence="3" id="KW-1185">Reference proteome</keyword>
<feature type="region of interest" description="Disordered" evidence="1">
    <location>
        <begin position="1"/>
        <end position="48"/>
    </location>
</feature>